<dbReference type="InterPro" id="IPR012394">
    <property type="entry name" value="Aldehyde_DH_NAD(P)"/>
</dbReference>
<dbReference type="InterPro" id="IPR016161">
    <property type="entry name" value="Ald_DH/histidinol_DH"/>
</dbReference>
<protein>
    <recommendedName>
        <fullName evidence="3">Aldehyde dehydrogenase</fullName>
    </recommendedName>
</protein>
<dbReference type="PIRSF" id="PIRSF036492">
    <property type="entry name" value="ALDH"/>
    <property type="match status" value="1"/>
</dbReference>
<dbReference type="CDD" id="cd07099">
    <property type="entry name" value="ALDH_DDALDH"/>
    <property type="match status" value="1"/>
</dbReference>
<reference evidence="7" key="1">
    <citation type="submission" date="2020-09" db="EMBL/GenBank/DDBJ databases">
        <title>Whole genome shotgun sequence of Streptomyces xanthophaeus NBRC 12829.</title>
        <authorList>
            <person name="Komaki H."/>
            <person name="Tamura T."/>
        </authorList>
    </citation>
    <scope>NUCLEOTIDE SEQUENCE</scope>
    <source>
        <strain evidence="7">NBRC 12829</strain>
    </source>
</reference>
<dbReference type="GO" id="GO:0006081">
    <property type="term" value="P:aldehyde metabolic process"/>
    <property type="evidence" value="ECO:0007669"/>
    <property type="project" value="InterPro"/>
</dbReference>
<dbReference type="Gene3D" id="3.40.309.10">
    <property type="entry name" value="Aldehyde Dehydrogenase, Chain A, domain 2"/>
    <property type="match status" value="1"/>
</dbReference>
<name>A0A919GZW5_9ACTN</name>
<comment type="caution">
    <text evidence="7">The sequence shown here is derived from an EMBL/GenBank/DDBJ whole genome shotgun (WGS) entry which is preliminary data.</text>
</comment>
<accession>A0A919GZW5</accession>
<evidence type="ECO:0000256" key="3">
    <source>
        <dbReference type="PIRNR" id="PIRNR036492"/>
    </source>
</evidence>
<evidence type="ECO:0000313" key="8">
    <source>
        <dbReference type="Proteomes" id="UP000600026"/>
    </source>
</evidence>
<feature type="region of interest" description="Disordered" evidence="5">
    <location>
        <begin position="481"/>
        <end position="503"/>
    </location>
</feature>
<dbReference type="InterPro" id="IPR015590">
    <property type="entry name" value="Aldehyde_DH_dom"/>
</dbReference>
<dbReference type="OrthoDB" id="6882680at2"/>
<gene>
    <name evidence="7" type="ORF">Sxan_15520</name>
</gene>
<dbReference type="SUPFAM" id="SSF53720">
    <property type="entry name" value="ALDH-like"/>
    <property type="match status" value="1"/>
</dbReference>
<evidence type="ECO:0000256" key="4">
    <source>
        <dbReference type="PIRSR" id="PIRSR036492-1"/>
    </source>
</evidence>
<evidence type="ECO:0000256" key="1">
    <source>
        <dbReference type="ARBA" id="ARBA00009986"/>
    </source>
</evidence>
<feature type="compositionally biased region" description="Low complexity" evidence="5">
    <location>
        <begin position="11"/>
        <end position="21"/>
    </location>
</feature>
<dbReference type="Proteomes" id="UP000600026">
    <property type="component" value="Unassembled WGS sequence"/>
</dbReference>
<dbReference type="InterPro" id="IPR016162">
    <property type="entry name" value="Ald_DH_N"/>
</dbReference>
<dbReference type="InterPro" id="IPR016163">
    <property type="entry name" value="Ald_DH_C"/>
</dbReference>
<dbReference type="AlphaFoldDB" id="A0A919GZW5"/>
<dbReference type="EMBL" id="BNEE01000004">
    <property type="protein sequence ID" value="GHI84188.1"/>
    <property type="molecule type" value="Genomic_DNA"/>
</dbReference>
<keyword evidence="2 3" id="KW-0560">Oxidoreductase</keyword>
<feature type="domain" description="Aldehyde dehydrogenase" evidence="6">
    <location>
        <begin position="15"/>
        <end position="449"/>
    </location>
</feature>
<feature type="region of interest" description="Disordered" evidence="5">
    <location>
        <begin position="1"/>
        <end position="21"/>
    </location>
</feature>
<keyword evidence="8" id="KW-1185">Reference proteome</keyword>
<evidence type="ECO:0000259" key="6">
    <source>
        <dbReference type="Pfam" id="PF00171"/>
    </source>
</evidence>
<evidence type="ECO:0000256" key="5">
    <source>
        <dbReference type="SAM" id="MobiDB-lite"/>
    </source>
</evidence>
<dbReference type="RefSeq" id="WP_051859865.1">
    <property type="nucleotide sequence ID" value="NZ_BNEE01000004.1"/>
</dbReference>
<proteinExistence type="inferred from homology"/>
<dbReference type="PANTHER" id="PTHR11699">
    <property type="entry name" value="ALDEHYDE DEHYDROGENASE-RELATED"/>
    <property type="match status" value="1"/>
</dbReference>
<dbReference type="Pfam" id="PF00171">
    <property type="entry name" value="Aldedh"/>
    <property type="match status" value="1"/>
</dbReference>
<organism evidence="7 8">
    <name type="scientific">Streptomyces xanthophaeus</name>
    <dbReference type="NCBI Taxonomy" id="67385"/>
    <lineage>
        <taxon>Bacteria</taxon>
        <taxon>Bacillati</taxon>
        <taxon>Actinomycetota</taxon>
        <taxon>Actinomycetes</taxon>
        <taxon>Kitasatosporales</taxon>
        <taxon>Streptomycetaceae</taxon>
        <taxon>Streptomyces</taxon>
    </lineage>
</organism>
<dbReference type="Gene3D" id="3.40.605.10">
    <property type="entry name" value="Aldehyde Dehydrogenase, Chain A, domain 1"/>
    <property type="match status" value="1"/>
</dbReference>
<evidence type="ECO:0000256" key="2">
    <source>
        <dbReference type="ARBA" id="ARBA00023002"/>
    </source>
</evidence>
<evidence type="ECO:0000313" key="7">
    <source>
        <dbReference type="EMBL" id="GHI84188.1"/>
    </source>
</evidence>
<sequence length="503" mass="52706">MTAVIPDHRPGSGTASGPAAVAGAVDGARRAQPDWEALGFSGRKKALDAWRVLILRRTEELVALIREETGKTADDARLEVVLVADHLRWAAAHAGRVLGRRRVSSGLLMFNQSATVEYRPLGVVGVIGPWNYPAFIPIGPVAAALAAGNTVVLKPSELTPRVGAWLAATLAEAAPGPEVLRIVTGDGDTGAALCRAAVDKVSFTGSSATGRRVMAACAENLTPVVIEGGGKDAMIVAADADLEAAADAAVWAAMSNAGQTCVGLERVYVVDGVADRFLDLVTERAAALRTGERPDADLGRIVLPRQVEVIRSHVQDAVARGARVLLGGPRSISAPYVAPVVLAEVPEDSTALTEETFGPVLVVNRVSGVDEAVARTNASAYGLGASVYTRDRAQGRRIAARLRTGMVSVNAVIAFAGIPALPFGGTGDSGFGRVHGPDGLREFSRSQAVTTQRFRPLMQPNSFGRHPDTMRTLVRMVRALHGRRALSGGPSPRRGLPHGERTT</sequence>
<comment type="similarity">
    <text evidence="1 3">Belongs to the aldehyde dehydrogenase family.</text>
</comment>
<feature type="compositionally biased region" description="Basic and acidic residues" evidence="5">
    <location>
        <begin position="1"/>
        <end position="10"/>
    </location>
</feature>
<feature type="active site" evidence="4">
    <location>
        <position position="261"/>
    </location>
</feature>
<feature type="active site" evidence="4">
    <location>
        <position position="227"/>
    </location>
</feature>
<dbReference type="GO" id="GO:0016620">
    <property type="term" value="F:oxidoreductase activity, acting on the aldehyde or oxo group of donors, NAD or NADP as acceptor"/>
    <property type="evidence" value="ECO:0007669"/>
    <property type="project" value="InterPro"/>
</dbReference>